<dbReference type="EMBL" id="JASPKY010000127">
    <property type="protein sequence ID" value="KAK9731784.1"/>
    <property type="molecule type" value="Genomic_DNA"/>
</dbReference>
<sequence length="147" mass="16781">MPWSPWIASNKLAKIAKDGKGPAGDHQNGRTIGPQSHKKVARIKEAVSFLKEEDFPVTRASYFGEKEYEMINIKGREQEVWEQHFEELTKTEINVVEVYLPEELNDNKETEEIQKGAVIDALPRFKLGIGNITPGQREMLEKNKDVC</sequence>
<keyword evidence="3" id="KW-1185">Reference proteome</keyword>
<organism evidence="2 3">
    <name type="scientific">Popillia japonica</name>
    <name type="common">Japanese beetle</name>
    <dbReference type="NCBI Taxonomy" id="7064"/>
    <lineage>
        <taxon>Eukaryota</taxon>
        <taxon>Metazoa</taxon>
        <taxon>Ecdysozoa</taxon>
        <taxon>Arthropoda</taxon>
        <taxon>Hexapoda</taxon>
        <taxon>Insecta</taxon>
        <taxon>Pterygota</taxon>
        <taxon>Neoptera</taxon>
        <taxon>Endopterygota</taxon>
        <taxon>Coleoptera</taxon>
        <taxon>Polyphaga</taxon>
        <taxon>Scarabaeiformia</taxon>
        <taxon>Scarabaeidae</taxon>
        <taxon>Rutelinae</taxon>
        <taxon>Popillia</taxon>
    </lineage>
</organism>
<comment type="caution">
    <text evidence="2">The sequence shown here is derived from an EMBL/GenBank/DDBJ whole genome shotgun (WGS) entry which is preliminary data.</text>
</comment>
<accession>A0AAW1LBF8</accession>
<protein>
    <submittedName>
        <fullName evidence="2">Uncharacterized protein</fullName>
    </submittedName>
</protein>
<feature type="region of interest" description="Disordered" evidence="1">
    <location>
        <begin position="17"/>
        <end position="38"/>
    </location>
</feature>
<dbReference type="Proteomes" id="UP001458880">
    <property type="component" value="Unassembled WGS sequence"/>
</dbReference>
<evidence type="ECO:0000313" key="2">
    <source>
        <dbReference type="EMBL" id="KAK9731784.1"/>
    </source>
</evidence>
<gene>
    <name evidence="2" type="ORF">QE152_g13348</name>
</gene>
<reference evidence="2 3" key="1">
    <citation type="journal article" date="2024" name="BMC Genomics">
        <title>De novo assembly and annotation of Popillia japonica's genome with initial clues to its potential as an invasive pest.</title>
        <authorList>
            <person name="Cucini C."/>
            <person name="Boschi S."/>
            <person name="Funari R."/>
            <person name="Cardaioli E."/>
            <person name="Iannotti N."/>
            <person name="Marturano G."/>
            <person name="Paoli F."/>
            <person name="Bruttini M."/>
            <person name="Carapelli A."/>
            <person name="Frati F."/>
            <person name="Nardi F."/>
        </authorList>
    </citation>
    <scope>NUCLEOTIDE SEQUENCE [LARGE SCALE GENOMIC DNA]</scope>
    <source>
        <strain evidence="2">DMR45628</strain>
    </source>
</reference>
<evidence type="ECO:0000256" key="1">
    <source>
        <dbReference type="SAM" id="MobiDB-lite"/>
    </source>
</evidence>
<proteinExistence type="predicted"/>
<dbReference type="AlphaFoldDB" id="A0AAW1LBF8"/>
<evidence type="ECO:0000313" key="3">
    <source>
        <dbReference type="Proteomes" id="UP001458880"/>
    </source>
</evidence>
<name>A0AAW1LBF8_POPJA</name>